<dbReference type="Proteomes" id="UP000790787">
    <property type="component" value="Chromosome 5"/>
</dbReference>
<name>A0AC58UIG3_TOBAC</name>
<reference evidence="1" key="1">
    <citation type="journal article" date="2014" name="Nat. Commun.">
        <title>The tobacco genome sequence and its comparison with those of tomato and potato.</title>
        <authorList>
            <person name="Sierro N."/>
            <person name="Battey J.N."/>
            <person name="Ouadi S."/>
            <person name="Bakaher N."/>
            <person name="Bovet L."/>
            <person name="Willig A."/>
            <person name="Goepfert S."/>
            <person name="Peitsch M.C."/>
            <person name="Ivanov N.V."/>
        </authorList>
    </citation>
    <scope>NUCLEOTIDE SEQUENCE [LARGE SCALE GENOMIC DNA]</scope>
</reference>
<reference evidence="2" key="2">
    <citation type="submission" date="2025-08" db="UniProtKB">
        <authorList>
            <consortium name="RefSeq"/>
        </authorList>
    </citation>
    <scope>IDENTIFICATION</scope>
    <source>
        <tissue evidence="2">Leaf</tissue>
    </source>
</reference>
<organism evidence="1 2">
    <name type="scientific">Nicotiana tabacum</name>
    <name type="common">Common tobacco</name>
    <dbReference type="NCBI Taxonomy" id="4097"/>
    <lineage>
        <taxon>Eukaryota</taxon>
        <taxon>Viridiplantae</taxon>
        <taxon>Streptophyta</taxon>
        <taxon>Embryophyta</taxon>
        <taxon>Tracheophyta</taxon>
        <taxon>Spermatophyta</taxon>
        <taxon>Magnoliopsida</taxon>
        <taxon>eudicotyledons</taxon>
        <taxon>Gunneridae</taxon>
        <taxon>Pentapetalae</taxon>
        <taxon>asterids</taxon>
        <taxon>lamiids</taxon>
        <taxon>Solanales</taxon>
        <taxon>Solanaceae</taxon>
        <taxon>Nicotianoideae</taxon>
        <taxon>Nicotianeae</taxon>
        <taxon>Nicotiana</taxon>
    </lineage>
</organism>
<gene>
    <name evidence="2" type="primary">LOC142180831</name>
</gene>
<proteinExistence type="predicted"/>
<evidence type="ECO:0000313" key="1">
    <source>
        <dbReference type="Proteomes" id="UP000790787"/>
    </source>
</evidence>
<dbReference type="RefSeq" id="XP_075109024.1">
    <property type="nucleotide sequence ID" value="XM_075252923.1"/>
</dbReference>
<keyword evidence="1" id="KW-1185">Reference proteome</keyword>
<protein>
    <submittedName>
        <fullName evidence="2">Uncharacterized protein LOC142180831</fullName>
    </submittedName>
</protein>
<accession>A0AC58UIG3</accession>
<evidence type="ECO:0000313" key="2">
    <source>
        <dbReference type="RefSeq" id="XP_075109024.1"/>
    </source>
</evidence>
<sequence>MDKYFEVVKEDDEVVKVHNASMYLTEVAALWWRRKCADMEKGLCKIETSEQFKQEMKKQFYPMNVVYEARLKLRELRQMAIIREYVSEFTTLILQIPSLSENSLFYFMDGLQNWIKRELRRHQVASVDEDIAVAESLVGFKMEPPKSKEGNVERGGEIMTRKMGKA</sequence>